<organism evidence="11 12">
    <name type="scientific">Chrysemys picta bellii</name>
    <name type="common">Western painted turtle</name>
    <name type="synonym">Emys bellii</name>
    <dbReference type="NCBI Taxonomy" id="8478"/>
    <lineage>
        <taxon>Eukaryota</taxon>
        <taxon>Metazoa</taxon>
        <taxon>Chordata</taxon>
        <taxon>Craniata</taxon>
        <taxon>Vertebrata</taxon>
        <taxon>Euteleostomi</taxon>
        <taxon>Archelosauria</taxon>
        <taxon>Testudinata</taxon>
        <taxon>Testudines</taxon>
        <taxon>Cryptodira</taxon>
        <taxon>Durocryptodira</taxon>
        <taxon>Testudinoidea</taxon>
        <taxon>Emydidae</taxon>
        <taxon>Chrysemys</taxon>
    </lineage>
</organism>
<keyword evidence="4" id="KW-0646">Protease inhibitor</keyword>
<keyword evidence="12" id="KW-1185">Reference proteome</keyword>
<dbReference type="FunFam" id="3.40.50.410:FF:000013">
    <property type="entry name" value="inter-alpha-trypsin inhibitor heavy chain H2"/>
    <property type="match status" value="1"/>
</dbReference>
<evidence type="ECO:0000259" key="9">
    <source>
        <dbReference type="PROSITE" id="PS50234"/>
    </source>
</evidence>
<dbReference type="PROSITE" id="PS51468">
    <property type="entry name" value="VIT"/>
    <property type="match status" value="1"/>
</dbReference>
<feature type="domain" description="VIT" evidence="10">
    <location>
        <begin position="96"/>
        <end position="224"/>
    </location>
</feature>
<accession>A0A8C3I609</accession>
<dbReference type="Pfam" id="PF00092">
    <property type="entry name" value="VWA"/>
    <property type="match status" value="1"/>
</dbReference>
<evidence type="ECO:0000313" key="11">
    <source>
        <dbReference type="Ensembl" id="ENSCPBP00000028038.1"/>
    </source>
</evidence>
<feature type="compositionally biased region" description="Low complexity" evidence="8">
    <location>
        <begin position="10"/>
        <end position="30"/>
    </location>
</feature>
<keyword evidence="3" id="KW-0964">Secreted</keyword>
<comment type="similarity">
    <text evidence="2">Belongs to the ITIH family.</text>
</comment>
<comment type="subcellular location">
    <subcellularLocation>
        <location evidence="1">Secreted</location>
    </subcellularLocation>
</comment>
<dbReference type="GO" id="GO:0005576">
    <property type="term" value="C:extracellular region"/>
    <property type="evidence" value="ECO:0007669"/>
    <property type="project" value="UniProtKB-SubCell"/>
</dbReference>
<dbReference type="InterPro" id="IPR010600">
    <property type="entry name" value="ITI_HC_C"/>
</dbReference>
<keyword evidence="5" id="KW-0732">Signal</keyword>
<dbReference type="GO" id="GO:0004867">
    <property type="term" value="F:serine-type endopeptidase inhibitor activity"/>
    <property type="evidence" value="ECO:0007669"/>
    <property type="project" value="UniProtKB-KW"/>
</dbReference>
<name>A0A8C3I609_CHRPI</name>
<dbReference type="CDD" id="cd01461">
    <property type="entry name" value="vWA_interalpha_trypsin_inhibitor"/>
    <property type="match status" value="1"/>
</dbReference>
<dbReference type="InterPro" id="IPR050934">
    <property type="entry name" value="ITIH"/>
</dbReference>
<dbReference type="PANTHER" id="PTHR10338:SF62">
    <property type="entry name" value="INTER-ALPHA-TRYPSIN INHIBITOR HEAVY CHAIN H5"/>
    <property type="match status" value="1"/>
</dbReference>
<reference evidence="11" key="2">
    <citation type="submission" date="2025-09" db="UniProtKB">
        <authorList>
            <consortium name="Ensembl"/>
        </authorList>
    </citation>
    <scope>IDENTIFICATION</scope>
</reference>
<dbReference type="Proteomes" id="UP000694380">
    <property type="component" value="Unplaced"/>
</dbReference>
<dbReference type="SMART" id="SM00327">
    <property type="entry name" value="VWA"/>
    <property type="match status" value="1"/>
</dbReference>
<dbReference type="SUPFAM" id="SSF53300">
    <property type="entry name" value="vWA-like"/>
    <property type="match status" value="1"/>
</dbReference>
<evidence type="ECO:0000256" key="2">
    <source>
        <dbReference type="ARBA" id="ARBA00010158"/>
    </source>
</evidence>
<evidence type="ECO:0000313" key="12">
    <source>
        <dbReference type="Proteomes" id="UP000694380"/>
    </source>
</evidence>
<keyword evidence="6" id="KW-0722">Serine protease inhibitor</keyword>
<evidence type="ECO:0000256" key="4">
    <source>
        <dbReference type="ARBA" id="ARBA00022690"/>
    </source>
</evidence>
<keyword evidence="7" id="KW-0325">Glycoprotein</keyword>
<reference evidence="11" key="1">
    <citation type="submission" date="2025-08" db="UniProtKB">
        <authorList>
            <consortium name="Ensembl"/>
        </authorList>
    </citation>
    <scope>IDENTIFICATION</scope>
</reference>
<sequence>MRRRRGSGGERLLSASPADSPSQPAARSSPNTKRAFLPPGGRGHPLAAPLTMIFLLWFCWGFSLTSGQQDSELLARYLEETLMVDSNFPYHVARRVPRQGRFLQRLETRPRMAEFTVKSTIISRYAFTTVSCNMVNSGSEAKEGTFEMQIPAAAFISNFTMIIGDRIYHGEVTAKVKKTSNEDKERDNKHSSPTDGGENGMETFKASGTIPRKTHAIFTLHYEELLQRLLGKYEYSVSIRPQQLVGRLRVEVNILENSGISSLEVLPLHNSKQRGIKKDDISPPPSTVIGQTKTLAKVTFSPSVVQQTQIARNGILGDFIIRYDVNRELNVGDVQILNGYFVHYFAPQDLPPLPKNVVFVLDSSASMLGAKLRQTKDALFTILKDLRPEDHFNVIGFANRIKVWQQDRLVPVTPNNIRDAKKYIHNISPTGGTNINEAVQTSAKLLNNYIAQNDIDARSVSLIIFLTDGRPTVGEMQSSKILSNTKEAIREKFCLFTIGIGNDVDYKLLERMSLENCGMTRRVQEDEDAAAQLKGFYDEIGTPLLSDIRVDYPKDSVEQVTQNLFPNYFNGSEIVIAGKLIERNSGKLHVEVTASNADKYILLKTDVAIDVPSKNDIRGSPGMEDGKETQNYAERAWSYLTIKELLNSWLKSDDSEEREHLMDKAKSLALTYNFITPFTSLKMKELHADLPKEGHASLSTEGTGERVQSLQGHKAPPGVPKQPDKQRIKISRTSADGDPHFVIDFPSSKLAVCFNIDGQPGDILRLVSDHNESGVTVNGQLIGAPAPPNGHKKQRTYFSTITILSNKPERSYVEITPTKVILDDGERFILPCDRSVTVGSSGLEVSIFANSSVTVAIQGTISFVILIHQYKNPAPYQRNHLGFYISNSKGLSPQSHGLLGQFLHHEVKLTQDPLGGSPQLVSQNSTGEPNPRPVNMLKVKGRLVPVVWKQRKIYNGEQEVDCWFAKNNADKLIDGDYKDYLAAHPFDTGTSFGVANRL</sequence>
<evidence type="ECO:0000256" key="8">
    <source>
        <dbReference type="SAM" id="MobiDB-lite"/>
    </source>
</evidence>
<dbReference type="GeneTree" id="ENSGT00940000158317"/>
<proteinExistence type="inferred from homology"/>
<dbReference type="InterPro" id="IPR002035">
    <property type="entry name" value="VWF_A"/>
</dbReference>
<feature type="region of interest" description="Disordered" evidence="8">
    <location>
        <begin position="1"/>
        <end position="40"/>
    </location>
</feature>
<dbReference type="PROSITE" id="PS50234">
    <property type="entry name" value="VWFA"/>
    <property type="match status" value="1"/>
</dbReference>
<dbReference type="SMART" id="SM00609">
    <property type="entry name" value="VIT"/>
    <property type="match status" value="1"/>
</dbReference>
<evidence type="ECO:0000256" key="5">
    <source>
        <dbReference type="ARBA" id="ARBA00022729"/>
    </source>
</evidence>
<feature type="compositionally biased region" description="Polar residues" evidence="8">
    <location>
        <begin position="697"/>
        <end position="711"/>
    </location>
</feature>
<feature type="compositionally biased region" description="Basic and acidic residues" evidence="8">
    <location>
        <begin position="178"/>
        <end position="192"/>
    </location>
</feature>
<dbReference type="Ensembl" id="ENSCPBT00000033001.1">
    <property type="protein sequence ID" value="ENSCPBP00000028038.1"/>
    <property type="gene ID" value="ENSCPBG00000019818.1"/>
</dbReference>
<feature type="region of interest" description="Disordered" evidence="8">
    <location>
        <begin position="694"/>
        <end position="726"/>
    </location>
</feature>
<dbReference type="Gene3D" id="3.40.50.410">
    <property type="entry name" value="von Willebrand factor, type A domain"/>
    <property type="match status" value="1"/>
</dbReference>
<dbReference type="PANTHER" id="PTHR10338">
    <property type="entry name" value="INTER-ALPHA-TRYPSIN INHIBITOR HEAVY CHAIN FAMILY MEMBER"/>
    <property type="match status" value="1"/>
</dbReference>
<dbReference type="OMA" id="TWSYLTI"/>
<evidence type="ECO:0000256" key="7">
    <source>
        <dbReference type="ARBA" id="ARBA00023180"/>
    </source>
</evidence>
<dbReference type="GO" id="GO:0030212">
    <property type="term" value="P:hyaluronan metabolic process"/>
    <property type="evidence" value="ECO:0007669"/>
    <property type="project" value="InterPro"/>
</dbReference>
<dbReference type="InterPro" id="IPR036465">
    <property type="entry name" value="vWFA_dom_sf"/>
</dbReference>
<dbReference type="Pfam" id="PF08487">
    <property type="entry name" value="VIT"/>
    <property type="match status" value="1"/>
</dbReference>
<evidence type="ECO:0000256" key="6">
    <source>
        <dbReference type="ARBA" id="ARBA00022900"/>
    </source>
</evidence>
<evidence type="ECO:0000259" key="10">
    <source>
        <dbReference type="PROSITE" id="PS51468"/>
    </source>
</evidence>
<dbReference type="Pfam" id="PF06668">
    <property type="entry name" value="ITI_HC_C"/>
    <property type="match status" value="1"/>
</dbReference>
<feature type="region of interest" description="Disordered" evidence="8">
    <location>
        <begin position="178"/>
        <end position="202"/>
    </location>
</feature>
<evidence type="ECO:0000256" key="3">
    <source>
        <dbReference type="ARBA" id="ARBA00022525"/>
    </source>
</evidence>
<gene>
    <name evidence="11" type="primary">ITIH5</name>
</gene>
<dbReference type="AlphaFoldDB" id="A0A8C3I609"/>
<feature type="domain" description="VWFA" evidence="9">
    <location>
        <begin position="356"/>
        <end position="540"/>
    </location>
</feature>
<dbReference type="InterPro" id="IPR013694">
    <property type="entry name" value="VIT"/>
</dbReference>
<protein>
    <submittedName>
        <fullName evidence="11">Inter-alpha-trypsin inhibitor heavy chain 5</fullName>
    </submittedName>
</protein>
<evidence type="ECO:0000256" key="1">
    <source>
        <dbReference type="ARBA" id="ARBA00004613"/>
    </source>
</evidence>